<dbReference type="AlphaFoldDB" id="A0AAD9IHK7"/>
<feature type="compositionally biased region" description="Low complexity" evidence="15">
    <location>
        <begin position="707"/>
        <end position="727"/>
    </location>
</feature>
<dbReference type="GO" id="GO:0016301">
    <property type="term" value="F:kinase activity"/>
    <property type="evidence" value="ECO:0007669"/>
    <property type="project" value="UniProtKB-KW"/>
</dbReference>
<dbReference type="SUPFAM" id="SSF51621">
    <property type="entry name" value="Phosphoenolpyruvate/pyruvate domain"/>
    <property type="match status" value="1"/>
</dbReference>
<dbReference type="InterPro" id="IPR015793">
    <property type="entry name" value="Pyrv_Knase_brl"/>
</dbReference>
<protein>
    <recommendedName>
        <fullName evidence="4 14">Pyruvate kinase</fullName>
        <ecNumber evidence="4 14">2.7.1.40</ecNumber>
    </recommendedName>
</protein>
<feature type="domain" description="Pyruvate kinase C-terminal" evidence="17">
    <location>
        <begin position="522"/>
        <end position="635"/>
    </location>
</feature>
<evidence type="ECO:0000259" key="17">
    <source>
        <dbReference type="Pfam" id="PF02887"/>
    </source>
</evidence>
<comment type="catalytic activity">
    <reaction evidence="13 14">
        <text>pyruvate + ATP = phosphoenolpyruvate + ADP + H(+)</text>
        <dbReference type="Rhea" id="RHEA:18157"/>
        <dbReference type="ChEBI" id="CHEBI:15361"/>
        <dbReference type="ChEBI" id="CHEBI:15378"/>
        <dbReference type="ChEBI" id="CHEBI:30616"/>
        <dbReference type="ChEBI" id="CHEBI:58702"/>
        <dbReference type="ChEBI" id="CHEBI:456216"/>
        <dbReference type="EC" id="2.7.1.40"/>
    </reaction>
</comment>
<keyword evidence="11 14" id="KW-0324">Glycolysis</keyword>
<dbReference type="PANTHER" id="PTHR11817">
    <property type="entry name" value="PYRUVATE KINASE"/>
    <property type="match status" value="1"/>
</dbReference>
<comment type="cofactor">
    <cofactor evidence="1">
        <name>K(+)</name>
        <dbReference type="ChEBI" id="CHEBI:29103"/>
    </cofactor>
</comment>
<evidence type="ECO:0000256" key="10">
    <source>
        <dbReference type="ARBA" id="ARBA00022842"/>
    </source>
</evidence>
<dbReference type="Gene3D" id="3.20.20.60">
    <property type="entry name" value="Phosphoenolpyruvate-binding domains"/>
    <property type="match status" value="1"/>
</dbReference>
<dbReference type="InterPro" id="IPR015813">
    <property type="entry name" value="Pyrv/PenolPyrv_kinase-like_dom"/>
</dbReference>
<keyword evidence="5 14" id="KW-0808">Transferase</keyword>
<gene>
    <name evidence="18" type="ORF">QBZ16_004225</name>
</gene>
<evidence type="ECO:0000256" key="12">
    <source>
        <dbReference type="ARBA" id="ARBA00023317"/>
    </source>
</evidence>
<keyword evidence="6" id="KW-0479">Metal-binding</keyword>
<dbReference type="InterPro" id="IPR015795">
    <property type="entry name" value="Pyrv_Knase_C"/>
</dbReference>
<evidence type="ECO:0000256" key="8">
    <source>
        <dbReference type="ARBA" id="ARBA00022777"/>
    </source>
</evidence>
<keyword evidence="8 14" id="KW-0418">Kinase</keyword>
<dbReference type="InterPro" id="IPR040442">
    <property type="entry name" value="Pyrv_kinase-like_dom_sf"/>
</dbReference>
<sequence length="782" mass="81869">MFGFGWARAVTVEPHTGCRSVEVLTALLEAGMACARIDLTWGTMAYHEQTLSNLAEAMRVTNRLCAVWLNTMGREITVRRKTGTKEDGWEAHEEPIRVVAGSTALEIGQVIVVGRYLSTGAEGGTLSLAVRAIEGMDVVTEALNDASLEGLLTVMVAHASDATDSAFDLSIPIMTEHDCACIREFGKRFEIDYIALSYCSSAADIRDCRAFLDAVGMVQTKVIAKVERKPAVRNFSAIALAADGILLSRGNLGLDFEPELMALLQKRLVGRCNMLGKPVLVTRFVDTMVSAPRPTRAEATDVANAVLDGVDGILLGAETLRGHFPVLTVETVVRLCRAAEMRFDYRAHHELIVNEDFDEEIGFREVRGGSEGDLAGQRHGWGESSLGSFASLETALAAANLGAQFGGGAAATSGHSATTLVAQALTAGRPPRSGMRSVPSSIALATGRGTSGPVVYRMPEMGHASGLLSAGPGGAHLPPAGGAAATRVTLSTFGSVPARILATLGPGTGMGGDPLTYMAKLESVASNATRTAEKISAGLIVVMSASGRTTSLVAKFRPPMPILAVVVPTLRSDSLSWRLEGKYLARQCLTMRGVYPMLAAPMSSGSEDLLSEAIAVAVDQALCAPLDYVVCITADRGALVVKVVQVDEEGEGIRPLTQNDALPLAADNMDVSFTAAGGRRRSSTLSRLGSGANYALPRRAAGGDGNAASPRALAASSPLAAAQAPSPFDTVGSPPQNAAARRRRPMATSAGLLGAMTDANAIAEFARAQQAKESRLPTLSEQ</sequence>
<evidence type="ECO:0000256" key="4">
    <source>
        <dbReference type="ARBA" id="ARBA00012142"/>
    </source>
</evidence>
<dbReference type="PRINTS" id="PR01050">
    <property type="entry name" value="PYRUVTKNASE"/>
</dbReference>
<evidence type="ECO:0000256" key="7">
    <source>
        <dbReference type="ARBA" id="ARBA00022741"/>
    </source>
</evidence>
<dbReference type="GO" id="GO:0004743">
    <property type="term" value="F:pyruvate kinase activity"/>
    <property type="evidence" value="ECO:0007669"/>
    <property type="project" value="UniProtKB-EC"/>
</dbReference>
<keyword evidence="9" id="KW-0067">ATP-binding</keyword>
<keyword evidence="19" id="KW-1185">Reference proteome</keyword>
<dbReference type="SUPFAM" id="SSF52935">
    <property type="entry name" value="PK C-terminal domain-like"/>
    <property type="match status" value="1"/>
</dbReference>
<evidence type="ECO:0000256" key="3">
    <source>
        <dbReference type="ARBA" id="ARBA00008663"/>
    </source>
</evidence>
<evidence type="ECO:0000256" key="1">
    <source>
        <dbReference type="ARBA" id="ARBA00001958"/>
    </source>
</evidence>
<dbReference type="InterPro" id="IPR015806">
    <property type="entry name" value="Pyrv_Knase_insert_dom_sf"/>
</dbReference>
<comment type="similarity">
    <text evidence="3 14">Belongs to the pyruvate kinase family.</text>
</comment>
<comment type="pathway">
    <text evidence="2 14">Carbohydrate degradation; glycolysis; pyruvate from D-glyceraldehyde 3-phosphate: step 5/5.</text>
</comment>
<dbReference type="InterPro" id="IPR001697">
    <property type="entry name" value="Pyr_Knase"/>
</dbReference>
<evidence type="ECO:0000256" key="14">
    <source>
        <dbReference type="RuleBase" id="RU000504"/>
    </source>
</evidence>
<dbReference type="Proteomes" id="UP001255856">
    <property type="component" value="Unassembled WGS sequence"/>
</dbReference>
<comment type="caution">
    <text evidence="18">The sequence shown here is derived from an EMBL/GenBank/DDBJ whole genome shotgun (WGS) entry which is preliminary data.</text>
</comment>
<name>A0AAD9IHK7_PROWI</name>
<dbReference type="Gene3D" id="3.40.1380.20">
    <property type="entry name" value="Pyruvate kinase, C-terminal domain"/>
    <property type="match status" value="1"/>
</dbReference>
<evidence type="ECO:0000256" key="15">
    <source>
        <dbReference type="SAM" id="MobiDB-lite"/>
    </source>
</evidence>
<evidence type="ECO:0000256" key="6">
    <source>
        <dbReference type="ARBA" id="ARBA00022723"/>
    </source>
</evidence>
<evidence type="ECO:0000256" key="9">
    <source>
        <dbReference type="ARBA" id="ARBA00022840"/>
    </source>
</evidence>
<evidence type="ECO:0000256" key="13">
    <source>
        <dbReference type="ARBA" id="ARBA00048152"/>
    </source>
</evidence>
<feature type="domain" description="Pyruvate kinase barrel" evidence="16">
    <location>
        <begin position="12"/>
        <end position="329"/>
    </location>
</feature>
<evidence type="ECO:0000259" key="16">
    <source>
        <dbReference type="Pfam" id="PF00224"/>
    </source>
</evidence>
<feature type="region of interest" description="Disordered" evidence="15">
    <location>
        <begin position="701"/>
        <end position="746"/>
    </location>
</feature>
<keyword evidence="7" id="KW-0547">Nucleotide-binding</keyword>
<reference evidence="18" key="1">
    <citation type="submission" date="2021-01" db="EMBL/GenBank/DDBJ databases">
        <authorList>
            <person name="Eckstrom K.M.E."/>
        </authorList>
    </citation>
    <scope>NUCLEOTIDE SEQUENCE</scope>
    <source>
        <strain evidence="18">UVCC 0001</strain>
    </source>
</reference>
<dbReference type="InterPro" id="IPR036918">
    <property type="entry name" value="Pyrv_Knase_C_sf"/>
</dbReference>
<dbReference type="Pfam" id="PF00224">
    <property type="entry name" value="PK"/>
    <property type="match status" value="1"/>
</dbReference>
<dbReference type="EMBL" id="JASFZW010000006">
    <property type="protein sequence ID" value="KAK2077380.1"/>
    <property type="molecule type" value="Genomic_DNA"/>
</dbReference>
<evidence type="ECO:0000256" key="11">
    <source>
        <dbReference type="ARBA" id="ARBA00023152"/>
    </source>
</evidence>
<keyword evidence="12" id="KW-0670">Pyruvate</keyword>
<keyword evidence="10 14" id="KW-0460">Magnesium</keyword>
<accession>A0AAD9IHK7</accession>
<dbReference type="GO" id="GO:0000287">
    <property type="term" value="F:magnesium ion binding"/>
    <property type="evidence" value="ECO:0007669"/>
    <property type="project" value="InterPro"/>
</dbReference>
<dbReference type="Gene3D" id="2.40.33.10">
    <property type="entry name" value="PK beta-barrel domain-like"/>
    <property type="match status" value="1"/>
</dbReference>
<dbReference type="Pfam" id="PF02887">
    <property type="entry name" value="PK_C"/>
    <property type="match status" value="1"/>
</dbReference>
<dbReference type="GO" id="GO:0005524">
    <property type="term" value="F:ATP binding"/>
    <property type="evidence" value="ECO:0007669"/>
    <property type="project" value="UniProtKB-KW"/>
</dbReference>
<evidence type="ECO:0000313" key="18">
    <source>
        <dbReference type="EMBL" id="KAK2077380.1"/>
    </source>
</evidence>
<organism evidence="18 19">
    <name type="scientific">Prototheca wickerhamii</name>
    <dbReference type="NCBI Taxonomy" id="3111"/>
    <lineage>
        <taxon>Eukaryota</taxon>
        <taxon>Viridiplantae</taxon>
        <taxon>Chlorophyta</taxon>
        <taxon>core chlorophytes</taxon>
        <taxon>Trebouxiophyceae</taxon>
        <taxon>Chlorellales</taxon>
        <taxon>Chlorellaceae</taxon>
        <taxon>Prototheca</taxon>
    </lineage>
</organism>
<proteinExistence type="inferred from homology"/>
<dbReference type="EC" id="2.7.1.40" evidence="4 14"/>
<evidence type="ECO:0000256" key="5">
    <source>
        <dbReference type="ARBA" id="ARBA00022679"/>
    </source>
</evidence>
<dbReference type="GO" id="GO:0030955">
    <property type="term" value="F:potassium ion binding"/>
    <property type="evidence" value="ECO:0007669"/>
    <property type="project" value="InterPro"/>
</dbReference>
<evidence type="ECO:0000256" key="2">
    <source>
        <dbReference type="ARBA" id="ARBA00004997"/>
    </source>
</evidence>
<evidence type="ECO:0000313" key="19">
    <source>
        <dbReference type="Proteomes" id="UP001255856"/>
    </source>
</evidence>